<dbReference type="Pfam" id="PF08279">
    <property type="entry name" value="HTH_11"/>
    <property type="match status" value="1"/>
</dbReference>
<dbReference type="InterPro" id="IPR011608">
    <property type="entry name" value="PRD"/>
</dbReference>
<dbReference type="Gene3D" id="1.10.10.10">
    <property type="entry name" value="Winged helix-like DNA-binding domain superfamily/Winged helix DNA-binding domain"/>
    <property type="match status" value="2"/>
</dbReference>
<dbReference type="Proteomes" id="UP000325957">
    <property type="component" value="Unassembled WGS sequence"/>
</dbReference>
<dbReference type="InterPro" id="IPR013196">
    <property type="entry name" value="HTH_11"/>
</dbReference>
<dbReference type="RefSeq" id="WP_158034837.1">
    <property type="nucleotide sequence ID" value="NZ_ML708628.1"/>
</dbReference>
<dbReference type="InterPro" id="IPR036390">
    <property type="entry name" value="WH_DNA-bd_sf"/>
</dbReference>
<dbReference type="OrthoDB" id="3175596at2"/>
<evidence type="ECO:0000259" key="5">
    <source>
        <dbReference type="PROSITE" id="PS51372"/>
    </source>
</evidence>
<dbReference type="GO" id="GO:0006355">
    <property type="term" value="P:regulation of DNA-templated transcription"/>
    <property type="evidence" value="ECO:0007669"/>
    <property type="project" value="InterPro"/>
</dbReference>
<dbReference type="InterPro" id="IPR036388">
    <property type="entry name" value="WH-like_DNA-bd_sf"/>
</dbReference>
<gene>
    <name evidence="6" type="ORF">FCK90_13525</name>
</gene>
<dbReference type="PROSITE" id="PS51372">
    <property type="entry name" value="PRD_2"/>
    <property type="match status" value="1"/>
</dbReference>
<keyword evidence="2" id="KW-0805">Transcription regulation</keyword>
<dbReference type="Pfam" id="PF05043">
    <property type="entry name" value="Mga"/>
    <property type="match status" value="1"/>
</dbReference>
<dbReference type="SUPFAM" id="SSF63520">
    <property type="entry name" value="PTS-regulatory domain, PRD"/>
    <property type="match status" value="1"/>
</dbReference>
<dbReference type="InterPro" id="IPR036634">
    <property type="entry name" value="PRD_sf"/>
</dbReference>
<sequence length="633" mass="69115">MTVHRRHILDVLESRLSGTLTEMAELLGVSSRTIANQIAALNLELDGVAQIVQIEGSRRLEVLDPEGYRHFKMSLVPEGTDLNDPAARQAAVFHLLASRKGPVFADVIARSINVSRSTVNADLNRLREVVRAYGLEIVGKTNAGVALRGTELHIRLAMLDRFSAPLLDPSPVPDRLVQDVVAVCEEIELGVAAIDSVSSWFTIMFVRLRDGFTMEGADDSLEPLTENEAVLHGARLAGLATDWLSLEASEYEALFMTLPLVGMRGPKDPLAFESFLAVETHEELYRAIMARIHDDMGIDLKATQLREEFLAHLGFLLNRVQYGIQVTQGSAALLRDRYPLAHRVATIAQSEIERATGREVEEAEVSLLAAYFQIFVNRTRTDAGEPLRIAAVYANGKAEGELLRLQVVEAVGAYGAVTAISESDLHEFSEQEFDLAVAHRQCSFDAGELPTVRVGMVFDVSELRRKIGALAMRRGWSRRMALGGASWLGTLVEPQAFVRLSSEEYGEALEELLGELSRRGLAGPELIQAVHEREARSTMRLFPRLAFPHVVAPTGDLLLSVGVSDAGQGLVIVLLAVPDAAGDESSSLLLGLYEEIVGLAQDEDAVSAIIAADSAARFRTVMAVQATELLREK</sequence>
<reference evidence="6 7" key="1">
    <citation type="submission" date="2019-05" db="EMBL/GenBank/DDBJ databases">
        <title>Kocuria coralli sp. nov., a novel actinobacterium isolated from coral reef seawater.</title>
        <authorList>
            <person name="Li J."/>
        </authorList>
    </citation>
    <scope>NUCLEOTIDE SEQUENCE [LARGE SCALE GENOMIC DNA]</scope>
    <source>
        <strain evidence="6 7">SCSIO 13007</strain>
    </source>
</reference>
<dbReference type="PANTHER" id="PTHR30185">
    <property type="entry name" value="CRYPTIC BETA-GLUCOSIDE BGL OPERON ANTITERMINATOR"/>
    <property type="match status" value="1"/>
</dbReference>
<dbReference type="SUPFAM" id="SSF55804">
    <property type="entry name" value="Phoshotransferase/anion transport protein"/>
    <property type="match status" value="1"/>
</dbReference>
<dbReference type="Pfam" id="PF00874">
    <property type="entry name" value="PRD"/>
    <property type="match status" value="1"/>
</dbReference>
<evidence type="ECO:0000256" key="4">
    <source>
        <dbReference type="ARBA" id="ARBA00023163"/>
    </source>
</evidence>
<evidence type="ECO:0000313" key="6">
    <source>
        <dbReference type="EMBL" id="KAA9393198.1"/>
    </source>
</evidence>
<dbReference type="Gene3D" id="3.40.930.10">
    <property type="entry name" value="Mannitol-specific EII, Chain A"/>
    <property type="match status" value="1"/>
</dbReference>
<dbReference type="AlphaFoldDB" id="A0A5J5KUY1"/>
<dbReference type="Gene3D" id="1.10.1790.10">
    <property type="entry name" value="PRD domain"/>
    <property type="match status" value="1"/>
</dbReference>
<keyword evidence="3" id="KW-0010">Activator</keyword>
<dbReference type="InterPro" id="IPR016152">
    <property type="entry name" value="PTrfase/Anion_transptr"/>
</dbReference>
<keyword evidence="4" id="KW-0804">Transcription</keyword>
<name>A0A5J5KUY1_9MICC</name>
<dbReference type="PANTHER" id="PTHR30185:SF18">
    <property type="entry name" value="TRANSCRIPTIONAL REGULATOR MTLR"/>
    <property type="match status" value="1"/>
</dbReference>
<organism evidence="6 7">
    <name type="scientific">Kocuria coralli</name>
    <dbReference type="NCBI Taxonomy" id="1461025"/>
    <lineage>
        <taxon>Bacteria</taxon>
        <taxon>Bacillati</taxon>
        <taxon>Actinomycetota</taxon>
        <taxon>Actinomycetes</taxon>
        <taxon>Micrococcales</taxon>
        <taxon>Micrococcaceae</taxon>
        <taxon>Kocuria</taxon>
    </lineage>
</organism>
<accession>A0A5J5KUY1</accession>
<evidence type="ECO:0000313" key="7">
    <source>
        <dbReference type="Proteomes" id="UP000325957"/>
    </source>
</evidence>
<evidence type="ECO:0000256" key="3">
    <source>
        <dbReference type="ARBA" id="ARBA00023159"/>
    </source>
</evidence>
<proteinExistence type="predicted"/>
<dbReference type="EMBL" id="SZWF01000024">
    <property type="protein sequence ID" value="KAA9393198.1"/>
    <property type="molecule type" value="Genomic_DNA"/>
</dbReference>
<protein>
    <submittedName>
        <fullName evidence="6">HTH domain-containing protein</fullName>
    </submittedName>
</protein>
<feature type="domain" description="PRD" evidence="5">
    <location>
        <begin position="276"/>
        <end position="382"/>
    </location>
</feature>
<comment type="caution">
    <text evidence="6">The sequence shown here is derived from an EMBL/GenBank/DDBJ whole genome shotgun (WGS) entry which is preliminary data.</text>
</comment>
<keyword evidence="7" id="KW-1185">Reference proteome</keyword>
<dbReference type="InterPro" id="IPR007737">
    <property type="entry name" value="Mga_HTH"/>
</dbReference>
<dbReference type="SUPFAM" id="SSF46785">
    <property type="entry name" value="Winged helix' DNA-binding domain"/>
    <property type="match status" value="1"/>
</dbReference>
<keyword evidence="1" id="KW-0677">Repeat</keyword>
<evidence type="ECO:0000256" key="2">
    <source>
        <dbReference type="ARBA" id="ARBA00023015"/>
    </source>
</evidence>
<evidence type="ECO:0000256" key="1">
    <source>
        <dbReference type="ARBA" id="ARBA00022737"/>
    </source>
</evidence>
<dbReference type="InterPro" id="IPR050661">
    <property type="entry name" value="BglG_antiterminators"/>
</dbReference>